<organism evidence="1 2">
    <name type="scientific">Mycena alexandri</name>
    <dbReference type="NCBI Taxonomy" id="1745969"/>
    <lineage>
        <taxon>Eukaryota</taxon>
        <taxon>Fungi</taxon>
        <taxon>Dikarya</taxon>
        <taxon>Basidiomycota</taxon>
        <taxon>Agaricomycotina</taxon>
        <taxon>Agaricomycetes</taxon>
        <taxon>Agaricomycetidae</taxon>
        <taxon>Agaricales</taxon>
        <taxon>Marasmiineae</taxon>
        <taxon>Mycenaceae</taxon>
        <taxon>Mycena</taxon>
    </lineage>
</organism>
<evidence type="ECO:0000313" key="1">
    <source>
        <dbReference type="EMBL" id="KAJ7035197.1"/>
    </source>
</evidence>
<accession>A0AAD6X3E0</accession>
<comment type="caution">
    <text evidence="1">The sequence shown here is derived from an EMBL/GenBank/DDBJ whole genome shotgun (WGS) entry which is preliminary data.</text>
</comment>
<proteinExistence type="predicted"/>
<dbReference type="Proteomes" id="UP001218188">
    <property type="component" value="Unassembled WGS sequence"/>
</dbReference>
<gene>
    <name evidence="1" type="ORF">C8F04DRAFT_955342</name>
</gene>
<keyword evidence="2" id="KW-1185">Reference proteome</keyword>
<sequence length="218" mass="24536">MASPFTSRLGTNYCPQDEEIAHILALIAGPSLRLETLEALGLRPVPHALHKLAEEREKLATYVDAHRALLSPARRLPRDVIQEIFMACLPMRRNCVMSATEAPVLLGRICRAWRDLSLDTAALGESSRCRTHYALWRQSVSLPPRQESSPAISNHQNVVRSIRPMHFIPIVALRHGVSNPVICPRTGCFLDALIPYASRWEHISFVGPHLRLCQRCRT</sequence>
<protein>
    <recommendedName>
        <fullName evidence="3">F-box domain-containing protein</fullName>
    </recommendedName>
</protein>
<dbReference type="AlphaFoldDB" id="A0AAD6X3E0"/>
<dbReference type="EMBL" id="JARJCM010000052">
    <property type="protein sequence ID" value="KAJ7035197.1"/>
    <property type="molecule type" value="Genomic_DNA"/>
</dbReference>
<reference evidence="1" key="1">
    <citation type="submission" date="2023-03" db="EMBL/GenBank/DDBJ databases">
        <title>Massive genome expansion in bonnet fungi (Mycena s.s.) driven by repeated elements and novel gene families across ecological guilds.</title>
        <authorList>
            <consortium name="Lawrence Berkeley National Laboratory"/>
            <person name="Harder C.B."/>
            <person name="Miyauchi S."/>
            <person name="Viragh M."/>
            <person name="Kuo A."/>
            <person name="Thoen E."/>
            <person name="Andreopoulos B."/>
            <person name="Lu D."/>
            <person name="Skrede I."/>
            <person name="Drula E."/>
            <person name="Henrissat B."/>
            <person name="Morin E."/>
            <person name="Kohler A."/>
            <person name="Barry K."/>
            <person name="LaButti K."/>
            <person name="Morin E."/>
            <person name="Salamov A."/>
            <person name="Lipzen A."/>
            <person name="Mereny Z."/>
            <person name="Hegedus B."/>
            <person name="Baldrian P."/>
            <person name="Stursova M."/>
            <person name="Weitz H."/>
            <person name="Taylor A."/>
            <person name="Grigoriev I.V."/>
            <person name="Nagy L.G."/>
            <person name="Martin F."/>
            <person name="Kauserud H."/>
        </authorList>
    </citation>
    <scope>NUCLEOTIDE SEQUENCE</scope>
    <source>
        <strain evidence="1">CBHHK200</strain>
    </source>
</reference>
<name>A0AAD6X3E0_9AGAR</name>
<evidence type="ECO:0000313" key="2">
    <source>
        <dbReference type="Proteomes" id="UP001218188"/>
    </source>
</evidence>
<evidence type="ECO:0008006" key="3">
    <source>
        <dbReference type="Google" id="ProtNLM"/>
    </source>
</evidence>